<keyword evidence="7" id="KW-1185">Reference proteome</keyword>
<comment type="pathway">
    <text evidence="1">Lipid metabolism; fatty acid beta-oxidation.</text>
</comment>
<dbReference type="EMBL" id="BMAV01009115">
    <property type="protein sequence ID" value="GFY53134.1"/>
    <property type="molecule type" value="Genomic_DNA"/>
</dbReference>
<keyword evidence="3" id="KW-0276">Fatty acid metabolism</keyword>
<protein>
    <submittedName>
        <fullName evidence="6">Delta(3,5)-Delta(2,4)-dienoyl-CoA isomerase, mitochondrial</fullName>
    </submittedName>
</protein>
<keyword evidence="5 6" id="KW-0413">Isomerase</keyword>
<evidence type="ECO:0000256" key="3">
    <source>
        <dbReference type="ARBA" id="ARBA00022832"/>
    </source>
</evidence>
<dbReference type="InterPro" id="IPR001753">
    <property type="entry name" value="Enoyl-CoA_hydra/iso"/>
</dbReference>
<comment type="caution">
    <text evidence="6">The sequence shown here is derived from an EMBL/GenBank/DDBJ whole genome shotgun (WGS) entry which is preliminary data.</text>
</comment>
<dbReference type="PANTHER" id="PTHR43149:SF1">
    <property type="entry name" value="DELTA(3,5)-DELTA(2,4)-DIENOYL-COA ISOMERASE, MITOCHONDRIAL"/>
    <property type="match status" value="1"/>
</dbReference>
<dbReference type="Gene3D" id="3.90.226.10">
    <property type="entry name" value="2-enoyl-CoA Hydratase, Chain A, domain 1"/>
    <property type="match status" value="1"/>
</dbReference>
<dbReference type="InterPro" id="IPR045002">
    <property type="entry name" value="Ech1-like"/>
</dbReference>
<dbReference type="PANTHER" id="PTHR43149">
    <property type="entry name" value="ENOYL-COA HYDRATASE"/>
    <property type="match status" value="1"/>
</dbReference>
<gene>
    <name evidence="6" type="primary">ECH1</name>
    <name evidence="6" type="ORF">TNIN_187301</name>
</gene>
<evidence type="ECO:0000313" key="7">
    <source>
        <dbReference type="Proteomes" id="UP000886998"/>
    </source>
</evidence>
<dbReference type="OrthoDB" id="284292at2759"/>
<name>A0A8X7C5F3_9ARAC</name>
<proteinExistence type="inferred from homology"/>
<keyword evidence="4" id="KW-0443">Lipid metabolism</keyword>
<dbReference type="AlphaFoldDB" id="A0A8X7C5F3"/>
<dbReference type="SUPFAM" id="SSF52096">
    <property type="entry name" value="ClpP/crotonase"/>
    <property type="match status" value="1"/>
</dbReference>
<organism evidence="6 7">
    <name type="scientific">Trichonephila inaurata madagascariensis</name>
    <dbReference type="NCBI Taxonomy" id="2747483"/>
    <lineage>
        <taxon>Eukaryota</taxon>
        <taxon>Metazoa</taxon>
        <taxon>Ecdysozoa</taxon>
        <taxon>Arthropoda</taxon>
        <taxon>Chelicerata</taxon>
        <taxon>Arachnida</taxon>
        <taxon>Araneae</taxon>
        <taxon>Araneomorphae</taxon>
        <taxon>Entelegynae</taxon>
        <taxon>Araneoidea</taxon>
        <taxon>Nephilidae</taxon>
        <taxon>Trichonephila</taxon>
        <taxon>Trichonephila inaurata</taxon>
    </lineage>
</organism>
<dbReference type="FunFam" id="3.90.226.10:FF:000024">
    <property type="entry name" value="Delta3,5-delta2,4-dienoyl-CoA isomerase"/>
    <property type="match status" value="1"/>
</dbReference>
<dbReference type="GO" id="GO:0005739">
    <property type="term" value="C:mitochondrion"/>
    <property type="evidence" value="ECO:0007669"/>
    <property type="project" value="TreeGrafter"/>
</dbReference>
<evidence type="ECO:0000256" key="5">
    <source>
        <dbReference type="ARBA" id="ARBA00023235"/>
    </source>
</evidence>
<comment type="similarity">
    <text evidence="2">Belongs to the enoyl-CoA hydratase/isomerase family.</text>
</comment>
<dbReference type="Proteomes" id="UP000886998">
    <property type="component" value="Unassembled WGS sequence"/>
</dbReference>
<dbReference type="GO" id="GO:0051750">
    <property type="term" value="F:delta(3,5)-delta(2,4)-dienoyl-CoA isomerase activity"/>
    <property type="evidence" value="ECO:0007669"/>
    <property type="project" value="TreeGrafter"/>
</dbReference>
<sequence length="439" mass="48750">MLSVGLDAVAQPVTVPEEKGLPRVLLISANEVCEETSVDVIKETAKEDINPVVLSKKLVNLDDDEIEEVKQNVCFNPNLKASSNVIFLQHHWRKYSQVQRGVVEKPTRKLPFIQRPTMRKKVRLKSRMSDIDSPKLQNGVSKRLAKPKVPIHGRSLSAPRQCSVVKPNFPALLRFSSSDSAAYTATYDFETLTVTAPDDHILHVQLNRPECYNAMNKMFWREMLDCFRKIRDDRYCRAVIISGSGQLFSAGLDYSDMQDLTSQVAGKGDVARKAKFLLSLIAKYQESFNAVENCQKPVIAAIHGKCSGGGVDLICACDIRYCSEDAFFEIEEVDVGMAADMGTLQRLPKIVGNDSLVREYAFSCAKIDPQEAKTIGLVGRVFPTKDAMMTAALGLAKVIASKSPVAIQGTKVAMNFSRDHSVQDGLQFMVKFKLHLCII</sequence>
<accession>A0A8X7C5F3</accession>
<evidence type="ECO:0000313" key="6">
    <source>
        <dbReference type="EMBL" id="GFY53134.1"/>
    </source>
</evidence>
<dbReference type="GO" id="GO:0006631">
    <property type="term" value="P:fatty acid metabolic process"/>
    <property type="evidence" value="ECO:0007669"/>
    <property type="project" value="UniProtKB-KW"/>
</dbReference>
<reference evidence="6" key="1">
    <citation type="submission" date="2020-08" db="EMBL/GenBank/DDBJ databases">
        <title>Multicomponent nature underlies the extraordinary mechanical properties of spider dragline silk.</title>
        <authorList>
            <person name="Kono N."/>
            <person name="Nakamura H."/>
            <person name="Mori M."/>
            <person name="Yoshida Y."/>
            <person name="Ohtoshi R."/>
            <person name="Malay A.D."/>
            <person name="Moran D.A.P."/>
            <person name="Tomita M."/>
            <person name="Numata K."/>
            <person name="Arakawa K."/>
        </authorList>
    </citation>
    <scope>NUCLEOTIDE SEQUENCE</scope>
</reference>
<dbReference type="Pfam" id="PF00378">
    <property type="entry name" value="ECH_1"/>
    <property type="match status" value="1"/>
</dbReference>
<dbReference type="InterPro" id="IPR029045">
    <property type="entry name" value="ClpP/crotonase-like_dom_sf"/>
</dbReference>
<evidence type="ECO:0000256" key="1">
    <source>
        <dbReference type="ARBA" id="ARBA00005005"/>
    </source>
</evidence>
<evidence type="ECO:0000256" key="2">
    <source>
        <dbReference type="ARBA" id="ARBA00005254"/>
    </source>
</evidence>
<dbReference type="CDD" id="cd06558">
    <property type="entry name" value="crotonase-like"/>
    <property type="match status" value="1"/>
</dbReference>
<dbReference type="Gene3D" id="1.10.12.10">
    <property type="entry name" value="Lyase 2-enoyl-coa Hydratase, Chain A, domain 2"/>
    <property type="match status" value="1"/>
</dbReference>
<dbReference type="InterPro" id="IPR014748">
    <property type="entry name" value="Enoyl-CoA_hydra_C"/>
</dbReference>
<evidence type="ECO:0000256" key="4">
    <source>
        <dbReference type="ARBA" id="ARBA00023098"/>
    </source>
</evidence>